<evidence type="ECO:0000256" key="3">
    <source>
        <dbReference type="ARBA" id="ARBA00022692"/>
    </source>
</evidence>
<evidence type="ECO:0000256" key="6">
    <source>
        <dbReference type="SAM" id="MobiDB-lite"/>
    </source>
</evidence>
<evidence type="ECO:0000256" key="2">
    <source>
        <dbReference type="ARBA" id="ARBA00022475"/>
    </source>
</evidence>
<evidence type="ECO:0000313" key="8">
    <source>
        <dbReference type="EMBL" id="TCL42418.1"/>
    </source>
</evidence>
<dbReference type="Proteomes" id="UP000294682">
    <property type="component" value="Unassembled WGS sequence"/>
</dbReference>
<feature type="transmembrane region" description="Helical" evidence="7">
    <location>
        <begin position="6"/>
        <end position="32"/>
    </location>
</feature>
<proteinExistence type="predicted"/>
<name>A0A9X8Y7K4_9FIRM</name>
<keyword evidence="5 7" id="KW-0472">Membrane</keyword>
<keyword evidence="4 7" id="KW-1133">Transmembrane helix</keyword>
<protein>
    <submittedName>
        <fullName evidence="8">Sodium pump decarboxylase gamma subunit</fullName>
    </submittedName>
</protein>
<evidence type="ECO:0000256" key="5">
    <source>
        <dbReference type="ARBA" id="ARBA00023136"/>
    </source>
</evidence>
<organism evidence="8 9">
    <name type="scientific">Harryflintia acetispora</name>
    <dbReference type="NCBI Taxonomy" id="1849041"/>
    <lineage>
        <taxon>Bacteria</taxon>
        <taxon>Bacillati</taxon>
        <taxon>Bacillota</taxon>
        <taxon>Clostridia</taxon>
        <taxon>Eubacteriales</taxon>
        <taxon>Oscillospiraceae</taxon>
        <taxon>Harryflintia</taxon>
    </lineage>
</organism>
<comment type="subcellular location">
    <subcellularLocation>
        <location evidence="1">Cell membrane</location>
    </subcellularLocation>
</comment>
<dbReference type="InterPro" id="IPR005899">
    <property type="entry name" value="Na_pump_deCOase"/>
</dbReference>
<dbReference type="Pfam" id="PF04277">
    <property type="entry name" value="OAD_gamma"/>
    <property type="match status" value="1"/>
</dbReference>
<feature type="region of interest" description="Disordered" evidence="6">
    <location>
        <begin position="38"/>
        <end position="69"/>
    </location>
</feature>
<keyword evidence="9" id="KW-1185">Reference proteome</keyword>
<comment type="caution">
    <text evidence="8">The sequence shown here is derived from an EMBL/GenBank/DDBJ whole genome shotgun (WGS) entry which is preliminary data.</text>
</comment>
<evidence type="ECO:0000256" key="1">
    <source>
        <dbReference type="ARBA" id="ARBA00004236"/>
    </source>
</evidence>
<dbReference type="NCBIfam" id="TIGR01195">
    <property type="entry name" value="oadG_fam"/>
    <property type="match status" value="1"/>
</dbReference>
<evidence type="ECO:0000313" key="9">
    <source>
        <dbReference type="Proteomes" id="UP000294682"/>
    </source>
</evidence>
<sequence length="123" mass="12673">MDIAYALSVIFTGISIVFLVLIALILVMVAMGKVLGGTGKKKDDAPSAPVKNAPAAPAPKAAPPQMAVQSGTPEEVVSVISAAIAAFTGGKGRITSIRRAKKEAPRGRSAWSMAGLRENTQPF</sequence>
<accession>A0A9X8Y7K4</accession>
<feature type="region of interest" description="Disordered" evidence="6">
    <location>
        <begin position="97"/>
        <end position="123"/>
    </location>
</feature>
<dbReference type="GO" id="GO:0005886">
    <property type="term" value="C:plasma membrane"/>
    <property type="evidence" value="ECO:0007669"/>
    <property type="project" value="UniProtKB-SubCell"/>
</dbReference>
<feature type="compositionally biased region" description="Low complexity" evidence="6">
    <location>
        <begin position="46"/>
        <end position="55"/>
    </location>
</feature>
<keyword evidence="3 7" id="KW-0812">Transmembrane</keyword>
<dbReference type="EMBL" id="SLUK01000010">
    <property type="protein sequence ID" value="TCL42418.1"/>
    <property type="molecule type" value="Genomic_DNA"/>
</dbReference>
<dbReference type="AlphaFoldDB" id="A0A9X8Y7K4"/>
<evidence type="ECO:0000256" key="7">
    <source>
        <dbReference type="SAM" id="Phobius"/>
    </source>
</evidence>
<gene>
    <name evidence="8" type="ORF">EDD78_11043</name>
</gene>
<dbReference type="GO" id="GO:0036376">
    <property type="term" value="P:sodium ion export across plasma membrane"/>
    <property type="evidence" value="ECO:0007669"/>
    <property type="project" value="InterPro"/>
</dbReference>
<dbReference type="RefSeq" id="WP_079699914.1">
    <property type="nucleotide sequence ID" value="NZ_SLUK01000010.1"/>
</dbReference>
<evidence type="ECO:0000256" key="4">
    <source>
        <dbReference type="ARBA" id="ARBA00022989"/>
    </source>
</evidence>
<dbReference type="GO" id="GO:0015081">
    <property type="term" value="F:sodium ion transmembrane transporter activity"/>
    <property type="evidence" value="ECO:0007669"/>
    <property type="project" value="InterPro"/>
</dbReference>
<keyword evidence="2" id="KW-1003">Cell membrane</keyword>
<reference evidence="8 9" key="1">
    <citation type="submission" date="2019-03" db="EMBL/GenBank/DDBJ databases">
        <title>Genomic Encyclopedia of Type Strains, Phase IV (KMG-IV): sequencing the most valuable type-strain genomes for metagenomic binning, comparative biology and taxonomic classification.</title>
        <authorList>
            <person name="Goeker M."/>
        </authorList>
    </citation>
    <scope>NUCLEOTIDE SEQUENCE [LARGE SCALE GENOMIC DNA]</scope>
    <source>
        <strain evidence="8 9">DSM 100433</strain>
    </source>
</reference>